<keyword evidence="1" id="KW-0812">Transmembrane</keyword>
<keyword evidence="1" id="KW-1133">Transmembrane helix</keyword>
<feature type="transmembrane region" description="Helical" evidence="1">
    <location>
        <begin position="20"/>
        <end position="41"/>
    </location>
</feature>
<dbReference type="EMBL" id="CP032620">
    <property type="protein sequence ID" value="AYF93601.1"/>
    <property type="molecule type" value="Genomic_DNA"/>
</dbReference>
<proteinExistence type="predicted"/>
<accession>A0ABM6Z8M7</accession>
<evidence type="ECO:0000313" key="3">
    <source>
        <dbReference type="Proteomes" id="UP000277293"/>
    </source>
</evidence>
<evidence type="ECO:0000256" key="1">
    <source>
        <dbReference type="SAM" id="Phobius"/>
    </source>
</evidence>
<gene>
    <name evidence="2" type="ORF">D7D50_02730</name>
</gene>
<evidence type="ECO:0000313" key="2">
    <source>
        <dbReference type="EMBL" id="AYF93601.1"/>
    </source>
</evidence>
<dbReference type="RefSeq" id="WP_120701404.1">
    <property type="nucleotide sequence ID" value="NZ_CP032620.1"/>
</dbReference>
<name>A0ABM6Z8M7_9STRE</name>
<keyword evidence="3" id="KW-1185">Reference proteome</keyword>
<protein>
    <submittedName>
        <fullName evidence="2">Bacteriocin</fullName>
    </submittedName>
</protein>
<sequence>MTTEFKQNFVTLTEDELVDVGGGAVISATICVSLFALSYTIGKDLRKKFS</sequence>
<dbReference type="Proteomes" id="UP000277293">
    <property type="component" value="Chromosome"/>
</dbReference>
<keyword evidence="1" id="KW-0472">Membrane</keyword>
<organism evidence="2 3">
    <name type="scientific">Streptococcus koreensis</name>
    <dbReference type="NCBI Taxonomy" id="2382163"/>
    <lineage>
        <taxon>Bacteria</taxon>
        <taxon>Bacillati</taxon>
        <taxon>Bacillota</taxon>
        <taxon>Bacilli</taxon>
        <taxon>Lactobacillales</taxon>
        <taxon>Streptococcaceae</taxon>
        <taxon>Streptococcus</taxon>
    </lineage>
</organism>
<reference evidence="3" key="1">
    <citation type="submission" date="2018-09" db="EMBL/GenBank/DDBJ databases">
        <title>Complete genome sequence of Streptococcus sp. KCOM 2890 (=JS71).</title>
        <authorList>
            <person name="Kook J.-K."/>
            <person name="Park S.-N."/>
            <person name="Lim Y.K."/>
        </authorList>
    </citation>
    <scope>NUCLEOTIDE SEQUENCE [LARGE SCALE GENOMIC DNA]</scope>
    <source>
        <strain evidence="3">JS71</strain>
    </source>
</reference>